<proteinExistence type="predicted"/>
<dbReference type="CDD" id="cd07043">
    <property type="entry name" value="STAS_anti-anti-sigma_factors"/>
    <property type="match status" value="1"/>
</dbReference>
<dbReference type="InterPro" id="IPR002645">
    <property type="entry name" value="STAS_dom"/>
</dbReference>
<dbReference type="Gene3D" id="3.30.750.24">
    <property type="entry name" value="STAS domain"/>
    <property type="match status" value="1"/>
</dbReference>
<keyword evidence="3" id="KW-1185">Reference proteome</keyword>
<feature type="domain" description="STAS" evidence="1">
    <location>
        <begin position="41"/>
        <end position="105"/>
    </location>
</feature>
<dbReference type="InterPro" id="IPR058548">
    <property type="entry name" value="MlaB-like_STAS"/>
</dbReference>
<comment type="caution">
    <text evidence="2">The sequence shown here is derived from an EMBL/GenBank/DDBJ whole genome shotgun (WGS) entry which is preliminary data.</text>
</comment>
<organism evidence="2 3">
    <name type="scientific">Spiribacter aquaticus</name>
    <dbReference type="NCBI Taxonomy" id="1935996"/>
    <lineage>
        <taxon>Bacteria</taxon>
        <taxon>Pseudomonadati</taxon>
        <taxon>Pseudomonadota</taxon>
        <taxon>Gammaproteobacteria</taxon>
        <taxon>Chromatiales</taxon>
        <taxon>Ectothiorhodospiraceae</taxon>
        <taxon>Spiribacter</taxon>
    </lineage>
</organism>
<evidence type="ECO:0000259" key="1">
    <source>
        <dbReference type="PROSITE" id="PS50801"/>
    </source>
</evidence>
<reference evidence="2 3" key="1">
    <citation type="submission" date="2019-07" db="EMBL/GenBank/DDBJ databases">
        <title>Reclasification of Spiribacter aquaticus.</title>
        <authorList>
            <person name="Leon M.J."/>
            <person name="Sanchez-Porro C."/>
            <person name="Ventosa A."/>
        </authorList>
    </citation>
    <scope>NUCLEOTIDE SEQUENCE [LARGE SCALE GENOMIC DNA]</scope>
    <source>
        <strain evidence="2 3">SP30</strain>
    </source>
</reference>
<evidence type="ECO:0000313" key="2">
    <source>
        <dbReference type="EMBL" id="TVO64437.1"/>
    </source>
</evidence>
<gene>
    <name evidence="2" type="ORF">FPL11_07195</name>
</gene>
<dbReference type="RefSeq" id="WP_110882927.1">
    <property type="nucleotide sequence ID" value="NZ_VMKP01000003.1"/>
</dbReference>
<dbReference type="Pfam" id="PF13466">
    <property type="entry name" value="STAS_2"/>
    <property type="match status" value="1"/>
</dbReference>
<dbReference type="EMBL" id="VMKP01000003">
    <property type="protein sequence ID" value="TVO64437.1"/>
    <property type="molecule type" value="Genomic_DNA"/>
</dbReference>
<dbReference type="AlphaFoldDB" id="A0A557RGZ6"/>
<name>A0A557RGZ6_9GAMM</name>
<evidence type="ECO:0000313" key="3">
    <source>
        <dbReference type="Proteomes" id="UP000316688"/>
    </source>
</evidence>
<dbReference type="InterPro" id="IPR036513">
    <property type="entry name" value="STAS_dom_sf"/>
</dbReference>
<dbReference type="Proteomes" id="UP000316688">
    <property type="component" value="Unassembled WGS sequence"/>
</dbReference>
<sequence>MTPAQITGTAPQALGIDGDLTARTVPDLLGTLPVAAGVHRVDLTGVRQVDSAGLALLVEWQRLLNADQGQLELVGVPEGLLRLARISSVDTLLGFQATDAGNTGQ</sequence>
<dbReference type="SUPFAM" id="SSF52091">
    <property type="entry name" value="SpoIIaa-like"/>
    <property type="match status" value="1"/>
</dbReference>
<protein>
    <submittedName>
        <fullName evidence="2">STAS domain-containing protein</fullName>
    </submittedName>
</protein>
<dbReference type="PROSITE" id="PS50801">
    <property type="entry name" value="STAS"/>
    <property type="match status" value="1"/>
</dbReference>
<accession>A0A557RGZ6</accession>